<dbReference type="Pfam" id="PF13396">
    <property type="entry name" value="PLDc_N"/>
    <property type="match status" value="1"/>
</dbReference>
<comment type="subcellular location">
    <subcellularLocation>
        <location evidence="1">Cell membrane</location>
        <topology evidence="1">Multi-pass membrane protein</topology>
    </subcellularLocation>
</comment>
<evidence type="ECO:0000256" key="6">
    <source>
        <dbReference type="SAM" id="Phobius"/>
    </source>
</evidence>
<evidence type="ECO:0000256" key="2">
    <source>
        <dbReference type="ARBA" id="ARBA00022475"/>
    </source>
</evidence>
<feature type="domain" description="Cardiolipin synthase N-terminal" evidence="7">
    <location>
        <begin position="27"/>
        <end position="70"/>
    </location>
</feature>
<evidence type="ECO:0000259" key="7">
    <source>
        <dbReference type="Pfam" id="PF13396"/>
    </source>
</evidence>
<accession>A0ABN1Z1F8</accession>
<comment type="caution">
    <text evidence="8">The sequence shown here is derived from an EMBL/GenBank/DDBJ whole genome shotgun (WGS) entry which is preliminary data.</text>
</comment>
<keyword evidence="4 6" id="KW-1133">Transmembrane helix</keyword>
<proteinExistence type="predicted"/>
<gene>
    <name evidence="8" type="ORF">GCM10009640_27190</name>
</gene>
<evidence type="ECO:0000256" key="3">
    <source>
        <dbReference type="ARBA" id="ARBA00022692"/>
    </source>
</evidence>
<evidence type="ECO:0000256" key="5">
    <source>
        <dbReference type="ARBA" id="ARBA00023136"/>
    </source>
</evidence>
<evidence type="ECO:0000313" key="8">
    <source>
        <dbReference type="EMBL" id="GAA1426324.1"/>
    </source>
</evidence>
<keyword evidence="9" id="KW-1185">Reference proteome</keyword>
<keyword evidence="5 6" id="KW-0472">Membrane</keyword>
<name>A0ABN1Z1F8_9MICO</name>
<organism evidence="8 9">
    <name type="scientific">Agrococcus citreus</name>
    <dbReference type="NCBI Taxonomy" id="84643"/>
    <lineage>
        <taxon>Bacteria</taxon>
        <taxon>Bacillati</taxon>
        <taxon>Actinomycetota</taxon>
        <taxon>Actinomycetes</taxon>
        <taxon>Micrococcales</taxon>
        <taxon>Microbacteriaceae</taxon>
        <taxon>Agrococcus</taxon>
    </lineage>
</organism>
<reference evidence="8 9" key="1">
    <citation type="journal article" date="2019" name="Int. J. Syst. Evol. Microbiol.">
        <title>The Global Catalogue of Microorganisms (GCM) 10K type strain sequencing project: providing services to taxonomists for standard genome sequencing and annotation.</title>
        <authorList>
            <consortium name="The Broad Institute Genomics Platform"/>
            <consortium name="The Broad Institute Genome Sequencing Center for Infectious Disease"/>
            <person name="Wu L."/>
            <person name="Ma J."/>
        </authorList>
    </citation>
    <scope>NUCLEOTIDE SEQUENCE [LARGE SCALE GENOMIC DNA]</scope>
    <source>
        <strain evidence="8 9">JCM 12398</strain>
    </source>
</reference>
<keyword evidence="3 6" id="KW-0812">Transmembrane</keyword>
<evidence type="ECO:0000256" key="1">
    <source>
        <dbReference type="ARBA" id="ARBA00004651"/>
    </source>
</evidence>
<feature type="transmembrane region" description="Helical" evidence="6">
    <location>
        <begin position="48"/>
        <end position="68"/>
    </location>
</feature>
<dbReference type="RefSeq" id="WP_343921367.1">
    <property type="nucleotide sequence ID" value="NZ_BAAAKK010000006.1"/>
</dbReference>
<feature type="transmembrane region" description="Helical" evidence="6">
    <location>
        <begin position="16"/>
        <end position="36"/>
    </location>
</feature>
<sequence>MRIEAMDPLLPAGYDIAWTLVLVGVLALTVTALWQALRSRAHAGGEQLLWALVILVAPVLGSIAWFVLGRAPRRSTGTAA</sequence>
<protein>
    <recommendedName>
        <fullName evidence="7">Cardiolipin synthase N-terminal domain-containing protein</fullName>
    </recommendedName>
</protein>
<evidence type="ECO:0000313" key="9">
    <source>
        <dbReference type="Proteomes" id="UP001501266"/>
    </source>
</evidence>
<keyword evidence="2" id="KW-1003">Cell membrane</keyword>
<dbReference type="Proteomes" id="UP001501266">
    <property type="component" value="Unassembled WGS sequence"/>
</dbReference>
<evidence type="ECO:0000256" key="4">
    <source>
        <dbReference type="ARBA" id="ARBA00022989"/>
    </source>
</evidence>
<dbReference type="InterPro" id="IPR027379">
    <property type="entry name" value="CLS_N"/>
</dbReference>
<dbReference type="EMBL" id="BAAAKK010000006">
    <property type="protein sequence ID" value="GAA1426324.1"/>
    <property type="molecule type" value="Genomic_DNA"/>
</dbReference>